<dbReference type="AlphaFoldDB" id="A0A8H6HV08"/>
<evidence type="ECO:0000313" key="2">
    <source>
        <dbReference type="EMBL" id="KAF6752832.1"/>
    </source>
</evidence>
<dbReference type="Pfam" id="PF00117">
    <property type="entry name" value="GATase"/>
    <property type="match status" value="1"/>
</dbReference>
<dbReference type="InterPro" id="IPR029062">
    <property type="entry name" value="Class_I_gatase-like"/>
</dbReference>
<dbReference type="PANTHER" id="PTHR42695:SF5">
    <property type="entry name" value="GLUTAMINE AMIDOTRANSFERASE YLR126C-RELATED"/>
    <property type="match status" value="1"/>
</dbReference>
<organism evidence="2 3">
    <name type="scientific">Ephemerocybe angulata</name>
    <dbReference type="NCBI Taxonomy" id="980116"/>
    <lineage>
        <taxon>Eukaryota</taxon>
        <taxon>Fungi</taxon>
        <taxon>Dikarya</taxon>
        <taxon>Basidiomycota</taxon>
        <taxon>Agaricomycotina</taxon>
        <taxon>Agaricomycetes</taxon>
        <taxon>Agaricomycetidae</taxon>
        <taxon>Agaricales</taxon>
        <taxon>Agaricineae</taxon>
        <taxon>Psathyrellaceae</taxon>
        <taxon>Ephemerocybe</taxon>
    </lineage>
</organism>
<dbReference type="OrthoDB" id="92161at2759"/>
<dbReference type="CDD" id="cd01741">
    <property type="entry name" value="GATase1_1"/>
    <property type="match status" value="1"/>
</dbReference>
<dbReference type="InterPro" id="IPR017926">
    <property type="entry name" value="GATASE"/>
</dbReference>
<feature type="domain" description="Glutamine amidotransferase" evidence="1">
    <location>
        <begin position="129"/>
        <end position="262"/>
    </location>
</feature>
<dbReference type="PANTHER" id="PTHR42695">
    <property type="entry name" value="GLUTAMINE AMIDOTRANSFERASE YLR126C-RELATED"/>
    <property type="match status" value="1"/>
</dbReference>
<evidence type="ECO:0000313" key="3">
    <source>
        <dbReference type="Proteomes" id="UP000521943"/>
    </source>
</evidence>
<dbReference type="GO" id="GO:0005829">
    <property type="term" value="C:cytosol"/>
    <property type="evidence" value="ECO:0007669"/>
    <property type="project" value="TreeGrafter"/>
</dbReference>
<dbReference type="Proteomes" id="UP000521943">
    <property type="component" value="Unassembled WGS sequence"/>
</dbReference>
<dbReference type="Gene3D" id="3.40.50.880">
    <property type="match status" value="1"/>
</dbReference>
<sequence>MSRNERNNAHEGTTVSGYVSWISGGRRRDFQARTQADNFPWDKSFQLRLIGPVLPIATIALALLVCGKTTGKTLTENGDYIDIYQRFLQASLAAVQGDKPSSVTNVEKPNHDPSSQPIWQFSLDPYDVVRKQEYPTKEKIDDYDGIILTGSAASAYENVEWVNKLVAFVKDLVENRSHIKVIGICFGHQIIARAFGGECVPNGGRWEIGPTPLALTDLGQRIFGVESLNIQAMHRDHVPLDRSPPGFDIIAATEVSPNQAMVRFKRSTSQALDSESTAETRQELFGRIHVLTMQGHPEFTEPIVSSIVEARSEAGVIDAEAAEDCVRRRFWRNDGVDVIGRVLWGVLGVQRSEG</sequence>
<dbReference type="SUPFAM" id="SSF52317">
    <property type="entry name" value="Class I glutamine amidotransferase-like"/>
    <property type="match status" value="1"/>
</dbReference>
<comment type="caution">
    <text evidence="2">The sequence shown here is derived from an EMBL/GenBank/DDBJ whole genome shotgun (WGS) entry which is preliminary data.</text>
</comment>
<evidence type="ECO:0000259" key="1">
    <source>
        <dbReference type="Pfam" id="PF00117"/>
    </source>
</evidence>
<reference evidence="2 3" key="1">
    <citation type="submission" date="2020-07" db="EMBL/GenBank/DDBJ databases">
        <title>Comparative genomics of pyrophilous fungi reveals a link between fire events and developmental genes.</title>
        <authorList>
            <consortium name="DOE Joint Genome Institute"/>
            <person name="Steindorff A.S."/>
            <person name="Carver A."/>
            <person name="Calhoun S."/>
            <person name="Stillman K."/>
            <person name="Liu H."/>
            <person name="Lipzen A."/>
            <person name="Pangilinan J."/>
            <person name="Labutti K."/>
            <person name="Bruns T.D."/>
            <person name="Grigoriev I.V."/>
        </authorList>
    </citation>
    <scope>NUCLEOTIDE SEQUENCE [LARGE SCALE GENOMIC DNA]</scope>
    <source>
        <strain evidence="2 3">CBS 144469</strain>
    </source>
</reference>
<proteinExistence type="predicted"/>
<dbReference type="InterPro" id="IPR044992">
    <property type="entry name" value="ChyE-like"/>
</dbReference>
<dbReference type="GO" id="GO:0005634">
    <property type="term" value="C:nucleus"/>
    <property type="evidence" value="ECO:0007669"/>
    <property type="project" value="TreeGrafter"/>
</dbReference>
<accession>A0A8H6HV08</accession>
<protein>
    <submittedName>
        <fullName evidence="2">Cytoplasmic protein</fullName>
    </submittedName>
</protein>
<gene>
    <name evidence="2" type="ORF">DFP72DRAFT_1070015</name>
</gene>
<dbReference type="PROSITE" id="PS51273">
    <property type="entry name" value="GATASE_TYPE_1"/>
    <property type="match status" value="1"/>
</dbReference>
<keyword evidence="3" id="KW-1185">Reference proteome</keyword>
<name>A0A8H6HV08_9AGAR</name>
<dbReference type="EMBL" id="JACGCI010000042">
    <property type="protein sequence ID" value="KAF6752832.1"/>
    <property type="molecule type" value="Genomic_DNA"/>
</dbReference>